<sequence length="132" mass="14663">MLITCDNKGCLQSSNALFNDITKEVLCGECGRSITNISDAMKRTLKSFGQIVRTERKAFMLACPACRANREVVMDQNNDTLCKTCHEPITIHAAFKMAMEEAGGLERVDTTEIKVSTKKTTKKKVTKKKATK</sequence>
<evidence type="ECO:0000313" key="1">
    <source>
        <dbReference type="EMBL" id="KKN37884.1"/>
    </source>
</evidence>
<comment type="caution">
    <text evidence="1">The sequence shown here is derived from an EMBL/GenBank/DDBJ whole genome shotgun (WGS) entry which is preliminary data.</text>
</comment>
<organism evidence="1">
    <name type="scientific">marine sediment metagenome</name>
    <dbReference type="NCBI Taxonomy" id="412755"/>
    <lineage>
        <taxon>unclassified sequences</taxon>
        <taxon>metagenomes</taxon>
        <taxon>ecological metagenomes</taxon>
    </lineage>
</organism>
<accession>A0A0F9Q5T1</accession>
<proteinExistence type="predicted"/>
<gene>
    <name evidence="1" type="ORF">LCGC14_0758930</name>
</gene>
<dbReference type="AlphaFoldDB" id="A0A0F9Q5T1"/>
<dbReference type="EMBL" id="LAZR01001864">
    <property type="protein sequence ID" value="KKN37884.1"/>
    <property type="molecule type" value="Genomic_DNA"/>
</dbReference>
<protein>
    <submittedName>
        <fullName evidence="1">Uncharacterized protein</fullName>
    </submittedName>
</protein>
<reference evidence="1" key="1">
    <citation type="journal article" date="2015" name="Nature">
        <title>Complex archaea that bridge the gap between prokaryotes and eukaryotes.</title>
        <authorList>
            <person name="Spang A."/>
            <person name="Saw J.H."/>
            <person name="Jorgensen S.L."/>
            <person name="Zaremba-Niedzwiedzka K."/>
            <person name="Martijn J."/>
            <person name="Lind A.E."/>
            <person name="van Eijk R."/>
            <person name="Schleper C."/>
            <person name="Guy L."/>
            <person name="Ettema T.J."/>
        </authorList>
    </citation>
    <scope>NUCLEOTIDE SEQUENCE</scope>
</reference>
<name>A0A0F9Q5T1_9ZZZZ</name>